<organism evidence="2 3">
    <name type="scientific">Methanocella conradii (strain DSM 24694 / JCM 17849 / CGMCC 1.5162 / HZ254)</name>
    <dbReference type="NCBI Taxonomy" id="1041930"/>
    <lineage>
        <taxon>Archaea</taxon>
        <taxon>Methanobacteriati</taxon>
        <taxon>Methanobacteriota</taxon>
        <taxon>Stenosarchaea group</taxon>
        <taxon>Methanomicrobia</taxon>
        <taxon>Methanocellales</taxon>
        <taxon>Methanocellaceae</taxon>
        <taxon>Methanocella</taxon>
    </lineage>
</organism>
<dbReference type="PANTHER" id="PTHR43667:SF2">
    <property type="entry name" value="FATTY ACID C-METHYL TRANSFERASE"/>
    <property type="match status" value="1"/>
</dbReference>
<dbReference type="CDD" id="cd02440">
    <property type="entry name" value="AdoMet_MTases"/>
    <property type="match status" value="1"/>
</dbReference>
<sequence length="292" mass="34376">MYHIMPYWWDINSMAEFMGNVIDWGELWKQKTAGKKECSMLWHDKKYAGRYDENVKANNWRKGRRLIRELNVTMRSRVLDIGAGPGTLTIPIASMVKHVTAVEPADGMMWYLKKNIAEKGLDNVACVHKKWEDVDIAKDLEGPYDVVVASLSLGMPDIKAALEKMNAASSAYVYLFWPAGVTYWEANYAEIWHELHGKEFRHGPRCDCLYNILYGMGIYPNIKMYKDEYLESFSNINDAVEYYRPFYNIENYRQEAILRDFLRKKLIRKNGRLILKGYSNIAKIWWKKRYDY</sequence>
<dbReference type="Gene3D" id="3.40.50.150">
    <property type="entry name" value="Vaccinia Virus protein VP39"/>
    <property type="match status" value="1"/>
</dbReference>
<name>H8IAP5_METCZ</name>
<evidence type="ECO:0000313" key="2">
    <source>
        <dbReference type="EMBL" id="AFD00550.1"/>
    </source>
</evidence>
<proteinExistence type="predicted"/>
<reference evidence="2 3" key="1">
    <citation type="journal article" date="2012" name="J. Bacteriol.">
        <title>Complete genome sequence of a thermophilic methanogen, Methanocella conradii HZ254, isolated from Chinese rice field soil.</title>
        <authorList>
            <person name="Lu Z."/>
            <person name="Lu Y."/>
        </authorList>
    </citation>
    <scope>NUCLEOTIDE SEQUENCE [LARGE SCALE GENOMIC DNA]</scope>
    <source>
        <strain evidence="3">DSM 24694 / JCM 17849 / CGMCC 1.5162 / HZ254</strain>
    </source>
</reference>
<evidence type="ECO:0000259" key="1">
    <source>
        <dbReference type="Pfam" id="PF13649"/>
    </source>
</evidence>
<dbReference type="AlphaFoldDB" id="H8IAP5"/>
<dbReference type="STRING" id="1041930.Mtc_1807"/>
<dbReference type="InterPro" id="IPR029063">
    <property type="entry name" value="SAM-dependent_MTases_sf"/>
</dbReference>
<dbReference type="InterPro" id="IPR050723">
    <property type="entry name" value="CFA/CMAS"/>
</dbReference>
<dbReference type="HOGENOM" id="CLU_060275_1_0_2"/>
<feature type="domain" description="Methyltransferase" evidence="1">
    <location>
        <begin position="78"/>
        <end position="166"/>
    </location>
</feature>
<gene>
    <name evidence="2" type="ordered locus">Mtc_1807</name>
</gene>
<dbReference type="Pfam" id="PF13649">
    <property type="entry name" value="Methyltransf_25"/>
    <property type="match status" value="1"/>
</dbReference>
<dbReference type="eggNOG" id="arCOG01632">
    <property type="taxonomic scope" value="Archaea"/>
</dbReference>
<dbReference type="Proteomes" id="UP000005233">
    <property type="component" value="Chromosome"/>
</dbReference>
<dbReference type="InterPro" id="IPR041698">
    <property type="entry name" value="Methyltransf_25"/>
</dbReference>
<protein>
    <recommendedName>
        <fullName evidence="1">Methyltransferase domain-containing protein</fullName>
    </recommendedName>
</protein>
<dbReference type="SUPFAM" id="SSF53335">
    <property type="entry name" value="S-adenosyl-L-methionine-dependent methyltransferases"/>
    <property type="match status" value="1"/>
</dbReference>
<evidence type="ECO:0000313" key="3">
    <source>
        <dbReference type="Proteomes" id="UP000005233"/>
    </source>
</evidence>
<dbReference type="PANTHER" id="PTHR43667">
    <property type="entry name" value="CYCLOPROPANE-FATTY-ACYL-PHOSPHOLIPID SYNTHASE"/>
    <property type="match status" value="1"/>
</dbReference>
<accession>H8IAP5</accession>
<dbReference type="EMBL" id="CP003243">
    <property type="protein sequence ID" value="AFD00550.1"/>
    <property type="molecule type" value="Genomic_DNA"/>
</dbReference>
<keyword evidence="3" id="KW-1185">Reference proteome</keyword>
<dbReference type="KEGG" id="mez:Mtc_1807"/>